<accession>A0AAD6BSX5</accession>
<evidence type="ECO:0000313" key="2">
    <source>
        <dbReference type="Proteomes" id="UP001219934"/>
    </source>
</evidence>
<keyword evidence="2" id="KW-1185">Reference proteome</keyword>
<proteinExistence type="predicted"/>
<dbReference type="AlphaFoldDB" id="A0AAD6BSX5"/>
<gene>
    <name evidence="1" type="ORF">JOQ06_020451</name>
</gene>
<comment type="caution">
    <text evidence="1">The sequence shown here is derived from an EMBL/GenBank/DDBJ whole genome shotgun (WGS) entry which is preliminary data.</text>
</comment>
<reference evidence="1" key="1">
    <citation type="submission" date="2022-11" db="EMBL/GenBank/DDBJ databases">
        <title>Chromosome-level genome of Pogonophryne albipinna.</title>
        <authorList>
            <person name="Jo E."/>
        </authorList>
    </citation>
    <scope>NUCLEOTIDE SEQUENCE</scope>
    <source>
        <strain evidence="1">SGF0006</strain>
        <tissue evidence="1">Muscle</tissue>
    </source>
</reference>
<sequence>MRMFLISTCVTFSCSTRRWTALLNPQSRQQNLRVATVCRDAATLLPPRRSTPMLAITASSRLLGRGISP</sequence>
<evidence type="ECO:0000313" key="1">
    <source>
        <dbReference type="EMBL" id="KAJ4948930.1"/>
    </source>
</evidence>
<protein>
    <submittedName>
        <fullName evidence="1">Uncharacterized protein</fullName>
    </submittedName>
</protein>
<organism evidence="1 2">
    <name type="scientific">Pogonophryne albipinna</name>
    <dbReference type="NCBI Taxonomy" id="1090488"/>
    <lineage>
        <taxon>Eukaryota</taxon>
        <taxon>Metazoa</taxon>
        <taxon>Chordata</taxon>
        <taxon>Craniata</taxon>
        <taxon>Vertebrata</taxon>
        <taxon>Euteleostomi</taxon>
        <taxon>Actinopterygii</taxon>
        <taxon>Neopterygii</taxon>
        <taxon>Teleostei</taxon>
        <taxon>Neoteleostei</taxon>
        <taxon>Acanthomorphata</taxon>
        <taxon>Eupercaria</taxon>
        <taxon>Perciformes</taxon>
        <taxon>Notothenioidei</taxon>
        <taxon>Pogonophryne</taxon>
    </lineage>
</organism>
<dbReference type="EMBL" id="JAPTMU010000001">
    <property type="protein sequence ID" value="KAJ4948930.1"/>
    <property type="molecule type" value="Genomic_DNA"/>
</dbReference>
<dbReference type="Proteomes" id="UP001219934">
    <property type="component" value="Unassembled WGS sequence"/>
</dbReference>
<feature type="non-terminal residue" evidence="1">
    <location>
        <position position="69"/>
    </location>
</feature>
<name>A0AAD6BSX5_9TELE</name>